<dbReference type="Pfam" id="PF13559">
    <property type="entry name" value="DUF4129"/>
    <property type="match status" value="1"/>
</dbReference>
<dbReference type="RefSeq" id="WP_227569899.1">
    <property type="nucleotide sequence ID" value="NZ_CP101988.1"/>
</dbReference>
<feature type="transmembrane region" description="Helical" evidence="2">
    <location>
        <begin position="92"/>
        <end position="120"/>
    </location>
</feature>
<accession>A0ABY5KXJ3</accession>
<evidence type="ECO:0000259" key="3">
    <source>
        <dbReference type="Pfam" id="PF13559"/>
    </source>
</evidence>
<proteinExistence type="predicted"/>
<feature type="transmembrane region" description="Helical" evidence="2">
    <location>
        <begin position="27"/>
        <end position="48"/>
    </location>
</feature>
<dbReference type="Proteomes" id="UP001316189">
    <property type="component" value="Chromosome"/>
</dbReference>
<protein>
    <submittedName>
        <fullName evidence="4">DUF4129 domain-containing protein</fullName>
    </submittedName>
</protein>
<evidence type="ECO:0000313" key="5">
    <source>
        <dbReference type="Proteomes" id="UP001316189"/>
    </source>
</evidence>
<sequence length="269" mass="27850">MSRLVRGTATDAPSDQQGHDQPFTLRGLLPTVLVSMLVAGSVIAAAAAGPWRIRLRDAAPLELELDRPESTPAPRPESLAEGMPPAGGLPAWLGWLGIAFAALCLVLVVVLAVLAIRALLRAARARERATADESEGDLVVEGGADEAGAPALREGVARATRALAAQAEPADAVIAAWVALEQAAEGSGVARDPAQTASELTVAVLDATRADPGATRDLLGLYLAARYSQRAVTEQDVRRAQECLAVLADGLRARRDAPPAPEPGPEALP</sequence>
<feature type="domain" description="Protein-glutamine gamma-glutamyltransferase-like C-terminal" evidence="3">
    <location>
        <begin position="176"/>
        <end position="244"/>
    </location>
</feature>
<evidence type="ECO:0000313" key="4">
    <source>
        <dbReference type="EMBL" id="UUI75207.1"/>
    </source>
</evidence>
<evidence type="ECO:0000256" key="2">
    <source>
        <dbReference type="SAM" id="Phobius"/>
    </source>
</evidence>
<keyword evidence="2" id="KW-0812">Transmembrane</keyword>
<keyword evidence="5" id="KW-1185">Reference proteome</keyword>
<keyword evidence="2" id="KW-0472">Membrane</keyword>
<dbReference type="InterPro" id="IPR025403">
    <property type="entry name" value="TgpA-like_C"/>
</dbReference>
<name>A0ABY5KXJ3_9CELL</name>
<reference evidence="4 5" key="1">
    <citation type="submission" date="2022-07" db="EMBL/GenBank/DDBJ databases">
        <title>Novel species in genus cellulomonas.</title>
        <authorList>
            <person name="Ye L."/>
        </authorList>
    </citation>
    <scope>NUCLEOTIDE SEQUENCE [LARGE SCALE GENOMIC DNA]</scope>
    <source>
        <strain evidence="5">zg-Y338</strain>
    </source>
</reference>
<evidence type="ECO:0000256" key="1">
    <source>
        <dbReference type="SAM" id="MobiDB-lite"/>
    </source>
</evidence>
<gene>
    <name evidence="4" type="ORF">NP064_15790</name>
</gene>
<keyword evidence="2" id="KW-1133">Transmembrane helix</keyword>
<dbReference type="EMBL" id="CP101988">
    <property type="protein sequence ID" value="UUI75207.1"/>
    <property type="molecule type" value="Genomic_DNA"/>
</dbReference>
<feature type="region of interest" description="Disordered" evidence="1">
    <location>
        <begin position="1"/>
        <end position="21"/>
    </location>
</feature>
<organism evidence="4 5">
    <name type="scientific">Cellulomonas chengniuliangii</name>
    <dbReference type="NCBI Taxonomy" id="2968084"/>
    <lineage>
        <taxon>Bacteria</taxon>
        <taxon>Bacillati</taxon>
        <taxon>Actinomycetota</taxon>
        <taxon>Actinomycetes</taxon>
        <taxon>Micrococcales</taxon>
        <taxon>Cellulomonadaceae</taxon>
        <taxon>Cellulomonas</taxon>
    </lineage>
</organism>